<dbReference type="FunFam" id="3.80.10.10:FF:000041">
    <property type="entry name" value="LRR receptor-like serine/threonine-protein kinase ERECTA"/>
    <property type="match status" value="1"/>
</dbReference>
<dbReference type="Pfam" id="PF13516">
    <property type="entry name" value="LRR_6"/>
    <property type="match status" value="1"/>
</dbReference>
<name>A0AAV8TUE8_9ROSI</name>
<evidence type="ECO:0000256" key="6">
    <source>
        <dbReference type="ARBA" id="ARBA00023180"/>
    </source>
</evidence>
<dbReference type="InterPro" id="IPR032675">
    <property type="entry name" value="LRR_dom_sf"/>
</dbReference>
<evidence type="ECO:0000256" key="2">
    <source>
        <dbReference type="ARBA" id="ARBA00022614"/>
    </source>
</evidence>
<evidence type="ECO:0000313" key="8">
    <source>
        <dbReference type="Proteomes" id="UP001159364"/>
    </source>
</evidence>
<reference evidence="7 8" key="1">
    <citation type="submission" date="2021-09" db="EMBL/GenBank/DDBJ databases">
        <title>Genomic insights and catalytic innovation underlie evolution of tropane alkaloids biosynthesis.</title>
        <authorList>
            <person name="Wang Y.-J."/>
            <person name="Tian T."/>
            <person name="Huang J.-P."/>
            <person name="Huang S.-X."/>
        </authorList>
    </citation>
    <scope>NUCLEOTIDE SEQUENCE [LARGE SCALE GENOMIC DNA]</scope>
    <source>
        <strain evidence="7">KIB-2018</strain>
        <tissue evidence="7">Leaf</tissue>
    </source>
</reference>
<dbReference type="Proteomes" id="UP001159364">
    <property type="component" value="Linkage Group LG03"/>
</dbReference>
<keyword evidence="4" id="KW-0677">Repeat</keyword>
<keyword evidence="8" id="KW-1185">Reference proteome</keyword>
<dbReference type="Gene3D" id="3.80.10.10">
    <property type="entry name" value="Ribonuclease Inhibitor"/>
    <property type="match status" value="1"/>
</dbReference>
<keyword evidence="6" id="KW-0325">Glycoprotein</keyword>
<proteinExistence type="predicted"/>
<evidence type="ECO:0000256" key="3">
    <source>
        <dbReference type="ARBA" id="ARBA00022729"/>
    </source>
</evidence>
<dbReference type="Pfam" id="PF00560">
    <property type="entry name" value="LRR_1"/>
    <property type="match status" value="1"/>
</dbReference>
<dbReference type="SUPFAM" id="SSF52058">
    <property type="entry name" value="L domain-like"/>
    <property type="match status" value="1"/>
</dbReference>
<organism evidence="7 8">
    <name type="scientific">Erythroxylum novogranatense</name>
    <dbReference type="NCBI Taxonomy" id="1862640"/>
    <lineage>
        <taxon>Eukaryota</taxon>
        <taxon>Viridiplantae</taxon>
        <taxon>Streptophyta</taxon>
        <taxon>Embryophyta</taxon>
        <taxon>Tracheophyta</taxon>
        <taxon>Spermatophyta</taxon>
        <taxon>Magnoliopsida</taxon>
        <taxon>eudicotyledons</taxon>
        <taxon>Gunneridae</taxon>
        <taxon>Pentapetalae</taxon>
        <taxon>rosids</taxon>
        <taxon>fabids</taxon>
        <taxon>Malpighiales</taxon>
        <taxon>Erythroxylaceae</taxon>
        <taxon>Erythroxylum</taxon>
    </lineage>
</organism>
<keyword evidence="2" id="KW-0433">Leucine-rich repeat</keyword>
<dbReference type="InterPro" id="IPR001611">
    <property type="entry name" value="Leu-rich_rpt"/>
</dbReference>
<dbReference type="EMBL" id="JAIWQS010000003">
    <property type="protein sequence ID" value="KAJ8769850.1"/>
    <property type="molecule type" value="Genomic_DNA"/>
</dbReference>
<evidence type="ECO:0000256" key="1">
    <source>
        <dbReference type="ARBA" id="ARBA00004370"/>
    </source>
</evidence>
<dbReference type="PANTHER" id="PTHR47988">
    <property type="entry name" value="SOMATIC EMBRYOGENESIS RECEPTOR KINASE 1"/>
    <property type="match status" value="1"/>
</dbReference>
<protein>
    <submittedName>
        <fullName evidence="7">Uncharacterized protein</fullName>
    </submittedName>
</protein>
<accession>A0AAV8TUE8</accession>
<gene>
    <name evidence="7" type="ORF">K2173_008932</name>
</gene>
<keyword evidence="3" id="KW-0732">Signal</keyword>
<sequence length="176" mass="19378">MTYPSYFNNLSQSLTSLSLDDCGLKGDFPTKVFSRPNLQILILAEYLGGLTAHFPESNWNSPLEDLVIVGTSFTGPLPESIGNLKSLRTLDLRYCNFTRPLPTSLGNLTQLTHLSAPDNQLTGPIPSQAGELPSLSYIFLQLNSLNGTIPSWLFTLPSLVRLDLSFNQLSGRVDEF</sequence>
<dbReference type="GO" id="GO:0016020">
    <property type="term" value="C:membrane"/>
    <property type="evidence" value="ECO:0007669"/>
    <property type="project" value="UniProtKB-SubCell"/>
</dbReference>
<evidence type="ECO:0000313" key="7">
    <source>
        <dbReference type="EMBL" id="KAJ8769850.1"/>
    </source>
</evidence>
<evidence type="ECO:0000256" key="4">
    <source>
        <dbReference type="ARBA" id="ARBA00022737"/>
    </source>
</evidence>
<dbReference type="AlphaFoldDB" id="A0AAV8TUE8"/>
<evidence type="ECO:0000256" key="5">
    <source>
        <dbReference type="ARBA" id="ARBA00023136"/>
    </source>
</evidence>
<comment type="subcellular location">
    <subcellularLocation>
        <location evidence="1">Membrane</location>
    </subcellularLocation>
</comment>
<keyword evidence="5" id="KW-0472">Membrane</keyword>
<comment type="caution">
    <text evidence="7">The sequence shown here is derived from an EMBL/GenBank/DDBJ whole genome shotgun (WGS) entry which is preliminary data.</text>
</comment>